<dbReference type="Pfam" id="PF13843">
    <property type="entry name" value="DDE_Tnp_1_7"/>
    <property type="match status" value="1"/>
</dbReference>
<organism evidence="3 4">
    <name type="scientific">Rhamnusium bicolor</name>
    <dbReference type="NCBI Taxonomy" id="1586634"/>
    <lineage>
        <taxon>Eukaryota</taxon>
        <taxon>Metazoa</taxon>
        <taxon>Ecdysozoa</taxon>
        <taxon>Arthropoda</taxon>
        <taxon>Hexapoda</taxon>
        <taxon>Insecta</taxon>
        <taxon>Pterygota</taxon>
        <taxon>Neoptera</taxon>
        <taxon>Endopterygota</taxon>
        <taxon>Coleoptera</taxon>
        <taxon>Polyphaga</taxon>
        <taxon>Cucujiformia</taxon>
        <taxon>Chrysomeloidea</taxon>
        <taxon>Cerambycidae</taxon>
        <taxon>Lepturinae</taxon>
        <taxon>Rhagiini</taxon>
        <taxon>Rhamnusium</taxon>
    </lineage>
</organism>
<accession>A0AAV8Y0R8</accession>
<dbReference type="PANTHER" id="PTHR46599">
    <property type="entry name" value="PIGGYBAC TRANSPOSABLE ELEMENT-DERIVED PROTEIN 4"/>
    <property type="match status" value="1"/>
</dbReference>
<reference evidence="3" key="1">
    <citation type="journal article" date="2023" name="Insect Mol. Biol.">
        <title>Genome sequencing provides insights into the evolution of gene families encoding plant cell wall-degrading enzymes in longhorned beetles.</title>
        <authorList>
            <person name="Shin N.R."/>
            <person name="Okamura Y."/>
            <person name="Kirsch R."/>
            <person name="Pauchet Y."/>
        </authorList>
    </citation>
    <scope>NUCLEOTIDE SEQUENCE</scope>
    <source>
        <strain evidence="3">RBIC_L_NR</strain>
    </source>
</reference>
<dbReference type="AlphaFoldDB" id="A0AAV8Y0R8"/>
<dbReference type="EMBL" id="JANEYF010002629">
    <property type="protein sequence ID" value="KAJ8944061.1"/>
    <property type="molecule type" value="Genomic_DNA"/>
</dbReference>
<name>A0AAV8Y0R8_9CUCU</name>
<dbReference type="PANTHER" id="PTHR46599:SF6">
    <property type="entry name" value="DUAL SPECIFICITY PHOSPHATASE 26"/>
    <property type="match status" value="1"/>
</dbReference>
<protein>
    <recommendedName>
        <fullName evidence="2">PiggyBac transposable element-derived protein domain-containing protein</fullName>
    </recommendedName>
</protein>
<feature type="region of interest" description="Disordered" evidence="1">
    <location>
        <begin position="109"/>
        <end position="136"/>
    </location>
</feature>
<proteinExistence type="predicted"/>
<keyword evidence="4" id="KW-1185">Reference proteome</keyword>
<sequence length="204" mass="24128">MHFDDDMDKSTHEQNKPEIITFYNSTKSGVDVVDKLGATYNCSRNTRRWTMVILYALINVAGNNSQIIHTANNPLIKMKRRDYLKTIARELIDEHLKYRSMLTNIPPSVKRRRQEAAGTSQEHPQQPAEGSRKKYEECRGKDNKTRYYGKNCFKFVCLSHGHIFCGICKDNKLHGEFNERLWSLLHLFIIFKRKKNYFYFFFAF</sequence>
<evidence type="ECO:0000313" key="3">
    <source>
        <dbReference type="EMBL" id="KAJ8944061.1"/>
    </source>
</evidence>
<evidence type="ECO:0000256" key="1">
    <source>
        <dbReference type="SAM" id="MobiDB-lite"/>
    </source>
</evidence>
<evidence type="ECO:0000259" key="2">
    <source>
        <dbReference type="Pfam" id="PF13843"/>
    </source>
</evidence>
<evidence type="ECO:0000313" key="4">
    <source>
        <dbReference type="Proteomes" id="UP001162156"/>
    </source>
</evidence>
<feature type="domain" description="PiggyBac transposable element-derived protein" evidence="2">
    <location>
        <begin position="11"/>
        <end position="65"/>
    </location>
</feature>
<comment type="caution">
    <text evidence="3">The sequence shown here is derived from an EMBL/GenBank/DDBJ whole genome shotgun (WGS) entry which is preliminary data.</text>
</comment>
<dbReference type="InterPro" id="IPR029526">
    <property type="entry name" value="PGBD"/>
</dbReference>
<dbReference type="Proteomes" id="UP001162156">
    <property type="component" value="Unassembled WGS sequence"/>
</dbReference>
<gene>
    <name evidence="3" type="ORF">NQ314_009561</name>
</gene>